<dbReference type="Pfam" id="PF01740">
    <property type="entry name" value="STAS"/>
    <property type="match status" value="1"/>
</dbReference>
<dbReference type="EMBL" id="JBHEZY010000003">
    <property type="protein sequence ID" value="MFC1431121.1"/>
    <property type="molecule type" value="Genomic_DNA"/>
</dbReference>
<evidence type="ECO:0000259" key="3">
    <source>
        <dbReference type="PROSITE" id="PS50801"/>
    </source>
</evidence>
<dbReference type="CDD" id="cd07043">
    <property type="entry name" value="STAS_anti-anti-sigma_factors"/>
    <property type="match status" value="1"/>
</dbReference>
<evidence type="ECO:0000256" key="1">
    <source>
        <dbReference type="ARBA" id="ARBA00009013"/>
    </source>
</evidence>
<feature type="domain" description="STAS" evidence="3">
    <location>
        <begin position="20"/>
        <end position="103"/>
    </location>
</feature>
<dbReference type="Proteomes" id="UP001592530">
    <property type="component" value="Unassembled WGS sequence"/>
</dbReference>
<reference evidence="4 5" key="1">
    <citation type="submission" date="2024-09" db="EMBL/GenBank/DDBJ databases">
        <authorList>
            <person name="Lee S.D."/>
        </authorList>
    </citation>
    <scope>NUCLEOTIDE SEQUENCE [LARGE SCALE GENOMIC DNA]</scope>
    <source>
        <strain evidence="4 5">N1-3</strain>
    </source>
</reference>
<comment type="similarity">
    <text evidence="1 2">Belongs to the anti-sigma-factor antagonist family.</text>
</comment>
<dbReference type="PROSITE" id="PS50801">
    <property type="entry name" value="STAS"/>
    <property type="match status" value="1"/>
</dbReference>
<sequence>MTLRQRRGQVRTGEPDGRGGRTVVELYGEIDIATTWLLTRHLDAATAGDRPQVVVDLRGVSFIDSGGMGPLCRAWCRAQDRGGDMSLICTDSRILKTLRLAGLTPTISVATPRRAVRLGRRGVVGPRVREHGGK</sequence>
<dbReference type="InterPro" id="IPR036513">
    <property type="entry name" value="STAS_dom_sf"/>
</dbReference>
<evidence type="ECO:0000313" key="4">
    <source>
        <dbReference type="EMBL" id="MFC1431121.1"/>
    </source>
</evidence>
<accession>A0ABV6WYK4</accession>
<dbReference type="NCBIfam" id="TIGR00377">
    <property type="entry name" value="ant_ant_sig"/>
    <property type="match status" value="1"/>
</dbReference>
<evidence type="ECO:0000256" key="2">
    <source>
        <dbReference type="RuleBase" id="RU003749"/>
    </source>
</evidence>
<dbReference type="InterPro" id="IPR003658">
    <property type="entry name" value="Anti-sigma_ant"/>
</dbReference>
<proteinExistence type="inferred from homology"/>
<dbReference type="PANTHER" id="PTHR33495:SF2">
    <property type="entry name" value="ANTI-SIGMA FACTOR ANTAGONIST TM_1081-RELATED"/>
    <property type="match status" value="1"/>
</dbReference>
<dbReference type="PANTHER" id="PTHR33495">
    <property type="entry name" value="ANTI-SIGMA FACTOR ANTAGONIST TM_1081-RELATED-RELATED"/>
    <property type="match status" value="1"/>
</dbReference>
<comment type="caution">
    <text evidence="4">The sequence shown here is derived from an EMBL/GenBank/DDBJ whole genome shotgun (WGS) entry which is preliminary data.</text>
</comment>
<organism evidence="4 5">
    <name type="scientific">Streptacidiphilus alkalitolerans</name>
    <dbReference type="NCBI Taxonomy" id="3342712"/>
    <lineage>
        <taxon>Bacteria</taxon>
        <taxon>Bacillati</taxon>
        <taxon>Actinomycetota</taxon>
        <taxon>Actinomycetes</taxon>
        <taxon>Kitasatosporales</taxon>
        <taxon>Streptomycetaceae</taxon>
        <taxon>Streptacidiphilus</taxon>
    </lineage>
</organism>
<evidence type="ECO:0000313" key="5">
    <source>
        <dbReference type="Proteomes" id="UP001592530"/>
    </source>
</evidence>
<dbReference type="SUPFAM" id="SSF52091">
    <property type="entry name" value="SpoIIaa-like"/>
    <property type="match status" value="1"/>
</dbReference>
<gene>
    <name evidence="4" type="ORF">ACEZDB_10715</name>
</gene>
<dbReference type="Gene3D" id="3.30.750.24">
    <property type="entry name" value="STAS domain"/>
    <property type="match status" value="1"/>
</dbReference>
<dbReference type="InterPro" id="IPR002645">
    <property type="entry name" value="STAS_dom"/>
</dbReference>
<dbReference type="RefSeq" id="WP_380551347.1">
    <property type="nucleotide sequence ID" value="NZ_JBHEZY010000003.1"/>
</dbReference>
<protein>
    <recommendedName>
        <fullName evidence="2">Anti-sigma factor antagonist</fullName>
    </recommendedName>
</protein>
<name>A0ABV6WYK4_9ACTN</name>